<dbReference type="EMBL" id="MFZT01000032">
    <property type="protein sequence ID" value="OGK30215.1"/>
    <property type="molecule type" value="Genomic_DNA"/>
</dbReference>
<accession>A0A1F7HGK9</accession>
<dbReference type="AlphaFoldDB" id="A0A1F7HGK9"/>
<evidence type="ECO:0000313" key="3">
    <source>
        <dbReference type="Proteomes" id="UP000178098"/>
    </source>
</evidence>
<protein>
    <recommendedName>
        <fullName evidence="4">Chromate transporter</fullName>
    </recommendedName>
</protein>
<evidence type="ECO:0008006" key="4">
    <source>
        <dbReference type="Google" id="ProtNLM"/>
    </source>
</evidence>
<feature type="transmembrane region" description="Helical" evidence="1">
    <location>
        <begin position="33"/>
        <end position="53"/>
    </location>
</feature>
<keyword evidence="1" id="KW-1133">Transmembrane helix</keyword>
<keyword evidence="1" id="KW-0812">Transmembrane</keyword>
<comment type="caution">
    <text evidence="2">The sequence shown here is derived from an EMBL/GenBank/DDBJ whole genome shotgun (WGS) entry which is preliminary data.</text>
</comment>
<sequence>MEQLDKTLQTYFLDKAPKLPADIQKLIVQYGPFLVLIGVVFSVVGIVASFGFMSIGNPMRMFAGAYVGFMYQVYLLFSIVAAVLSALALPGLFNKKVMGWKYMWYNTILGVVANAITLNLAGLIIGGGLGFYILYQIKNHYK</sequence>
<reference evidence="2 3" key="1">
    <citation type="journal article" date="2016" name="Nat. Commun.">
        <title>Thousands of microbial genomes shed light on interconnected biogeochemical processes in an aquifer system.</title>
        <authorList>
            <person name="Anantharaman K."/>
            <person name="Brown C.T."/>
            <person name="Hug L.A."/>
            <person name="Sharon I."/>
            <person name="Castelle C.J."/>
            <person name="Probst A.J."/>
            <person name="Thomas B.C."/>
            <person name="Singh A."/>
            <person name="Wilkins M.J."/>
            <person name="Karaoz U."/>
            <person name="Brodie E.L."/>
            <person name="Williams K.H."/>
            <person name="Hubbard S.S."/>
            <person name="Banfield J.F."/>
        </authorList>
    </citation>
    <scope>NUCLEOTIDE SEQUENCE [LARGE SCALE GENOMIC DNA]</scope>
</reference>
<gene>
    <name evidence="2" type="ORF">A3D08_02540</name>
</gene>
<organism evidence="2 3">
    <name type="scientific">Candidatus Roizmanbacteria bacterium RIFCSPHIGHO2_02_FULL_43_11</name>
    <dbReference type="NCBI Taxonomy" id="1802043"/>
    <lineage>
        <taxon>Bacteria</taxon>
        <taxon>Candidatus Roizmaniibacteriota</taxon>
    </lineage>
</organism>
<evidence type="ECO:0000256" key="1">
    <source>
        <dbReference type="SAM" id="Phobius"/>
    </source>
</evidence>
<keyword evidence="1" id="KW-0472">Membrane</keyword>
<name>A0A1F7HGK9_9BACT</name>
<feature type="transmembrane region" description="Helical" evidence="1">
    <location>
        <begin position="65"/>
        <end position="88"/>
    </location>
</feature>
<evidence type="ECO:0000313" key="2">
    <source>
        <dbReference type="EMBL" id="OGK30215.1"/>
    </source>
</evidence>
<feature type="transmembrane region" description="Helical" evidence="1">
    <location>
        <begin position="108"/>
        <end position="135"/>
    </location>
</feature>
<proteinExistence type="predicted"/>
<dbReference type="Proteomes" id="UP000178098">
    <property type="component" value="Unassembled WGS sequence"/>
</dbReference>